<keyword evidence="8" id="KW-1185">Reference proteome</keyword>
<accession>A0ABZ3ERD0</accession>
<evidence type="ECO:0000256" key="3">
    <source>
        <dbReference type="ARBA" id="ARBA00022801"/>
    </source>
</evidence>
<evidence type="ECO:0000256" key="5">
    <source>
        <dbReference type="ARBA" id="ARBA00022884"/>
    </source>
</evidence>
<proteinExistence type="predicted"/>
<reference evidence="7 8" key="1">
    <citation type="submission" date="2024-02" db="EMBL/GenBank/DDBJ databases">
        <title>Bacterial strain from lacustrine sediment.</title>
        <authorList>
            <person name="Petit C."/>
            <person name="Fadhlaoui K."/>
        </authorList>
    </citation>
    <scope>NUCLEOTIDE SEQUENCE [LARGE SCALE GENOMIC DNA]</scope>
    <source>
        <strain evidence="7 8">IPX-CK</strain>
    </source>
</reference>
<dbReference type="SUPFAM" id="SSF50249">
    <property type="entry name" value="Nucleic acid-binding proteins"/>
    <property type="match status" value="1"/>
</dbReference>
<organism evidence="7 8">
    <name type="scientific">Kineothrix sedimenti</name>
    <dbReference type="NCBI Taxonomy" id="3123317"/>
    <lineage>
        <taxon>Bacteria</taxon>
        <taxon>Bacillati</taxon>
        <taxon>Bacillota</taxon>
        <taxon>Clostridia</taxon>
        <taxon>Lachnospirales</taxon>
        <taxon>Lachnospiraceae</taxon>
        <taxon>Kineothrix</taxon>
    </lineage>
</organism>
<gene>
    <name evidence="7" type="ORF">V6984_11560</name>
</gene>
<comment type="cofactor">
    <cofactor evidence="1">
        <name>Mg(2+)</name>
        <dbReference type="ChEBI" id="CHEBI:18420"/>
    </cofactor>
</comment>
<dbReference type="InterPro" id="IPR012340">
    <property type="entry name" value="NA-bd_OB-fold"/>
</dbReference>
<name>A0ABZ3ERD0_9FIRM</name>
<evidence type="ECO:0000313" key="8">
    <source>
        <dbReference type="Proteomes" id="UP001451571"/>
    </source>
</evidence>
<sequence>MNDKKYVIIKRNNQIISLLFHGNRLLSVNAEKEEGSFVGNIYVAKVKNISANINAAFVESEPGLPCFLALNEAKSPILTNRRYDGRILAGDDIVVQINKDAVKTKQPVATCALSLSGKYCVVSMGKPGIAYSSKLSAKAKARIGEALKEEFALLPKGIGTVVRTNAKELEDYSPLLEEWKDLTAQLKELAEMSIHRTSYSLLYKKPSDYLLRLRDTYAGQYEEIVTDDKDIYEEVTEYSRLHPAFRICGARLYKDELLPLHKLYSVDTRLKEALDRKVWLKSGGYLIIEPTEALTVIDVNTGKVSTKKEDEETFFRINMEAAGEIAFQLTLRNISGIVVVDFINMRKREHSDRLMAHFGDLLKKDPVKTSLVDMTVLGLVEITRMKINKPLKEQLSQL</sequence>
<feature type="domain" description="RNA-binding protein AU-1/Ribonuclease E/G" evidence="6">
    <location>
        <begin position="114"/>
        <end position="386"/>
    </location>
</feature>
<protein>
    <submittedName>
        <fullName evidence="7">Ribonuclease E/G</fullName>
    </submittedName>
</protein>
<dbReference type="Gene3D" id="2.40.50.140">
    <property type="entry name" value="Nucleic acid-binding proteins"/>
    <property type="match status" value="1"/>
</dbReference>
<evidence type="ECO:0000256" key="4">
    <source>
        <dbReference type="ARBA" id="ARBA00022842"/>
    </source>
</evidence>
<dbReference type="Pfam" id="PF10150">
    <property type="entry name" value="RNase_E_G"/>
    <property type="match status" value="1"/>
</dbReference>
<evidence type="ECO:0000256" key="2">
    <source>
        <dbReference type="ARBA" id="ARBA00022723"/>
    </source>
</evidence>
<dbReference type="InterPro" id="IPR019307">
    <property type="entry name" value="RNA-bd_AU-1/RNase_E/G"/>
</dbReference>
<keyword evidence="5" id="KW-0694">RNA-binding</keyword>
<dbReference type="PANTHER" id="PTHR30001">
    <property type="entry name" value="RIBONUCLEASE"/>
    <property type="match status" value="1"/>
</dbReference>
<evidence type="ECO:0000256" key="1">
    <source>
        <dbReference type="ARBA" id="ARBA00001946"/>
    </source>
</evidence>
<dbReference type="CDD" id="cd04453">
    <property type="entry name" value="S1_RNase_E"/>
    <property type="match status" value="1"/>
</dbReference>
<evidence type="ECO:0000259" key="6">
    <source>
        <dbReference type="Pfam" id="PF10150"/>
    </source>
</evidence>
<dbReference type="InterPro" id="IPR004659">
    <property type="entry name" value="RNase_E/G"/>
</dbReference>
<dbReference type="Proteomes" id="UP001451571">
    <property type="component" value="Chromosome"/>
</dbReference>
<keyword evidence="3" id="KW-0378">Hydrolase</keyword>
<dbReference type="RefSeq" id="WP_342755790.1">
    <property type="nucleotide sequence ID" value="NZ_CP146256.1"/>
</dbReference>
<keyword evidence="2" id="KW-0479">Metal-binding</keyword>
<dbReference type="EMBL" id="CP146256">
    <property type="protein sequence ID" value="XAH72169.1"/>
    <property type="molecule type" value="Genomic_DNA"/>
</dbReference>
<dbReference type="PANTHER" id="PTHR30001:SF0">
    <property type="entry name" value="RIBONUCLEASE G"/>
    <property type="match status" value="1"/>
</dbReference>
<evidence type="ECO:0000313" key="7">
    <source>
        <dbReference type="EMBL" id="XAH72169.1"/>
    </source>
</evidence>
<keyword evidence="4" id="KW-0460">Magnesium</keyword>